<evidence type="ECO:0008006" key="4">
    <source>
        <dbReference type="Google" id="ProtNLM"/>
    </source>
</evidence>
<evidence type="ECO:0000256" key="1">
    <source>
        <dbReference type="SAM" id="Phobius"/>
    </source>
</evidence>
<accession>A0A927M6T7</accession>
<keyword evidence="3" id="KW-1185">Reference proteome</keyword>
<name>A0A927M6T7_9ACTN</name>
<protein>
    <recommendedName>
        <fullName evidence="4">PH domain-containing protein</fullName>
    </recommendedName>
</protein>
<keyword evidence="1" id="KW-1133">Transmembrane helix</keyword>
<reference evidence="2" key="1">
    <citation type="submission" date="2020-10" db="EMBL/GenBank/DDBJ databases">
        <title>Sequencing the genomes of 1000 actinobacteria strains.</title>
        <authorList>
            <person name="Klenk H.-P."/>
        </authorList>
    </citation>
    <scope>NUCLEOTIDE SEQUENCE</scope>
    <source>
        <strain evidence="2">DSM 46832</strain>
    </source>
</reference>
<sequence>MTTIGPAKARTRVLPLLRKATAYELTMWRSLYRWILRRPVAPDGGTAFSYAGVVTPLLIVFIVVSAIEIPILDLILPWKTARIIAAAVGVYGLFWMIGLLASLRVHPHVLGPAGIRIRNGASLDVTLPWDAVETVRKRYRSLESSRAVQVDRTGATIVLNIGAASQTSVDIVLRRPMVVPVPKGADEPVHEVRCYADDPEGFVARARQHLAADLPDRVAG</sequence>
<evidence type="ECO:0000313" key="3">
    <source>
        <dbReference type="Proteomes" id="UP000649753"/>
    </source>
</evidence>
<keyword evidence="1" id="KW-0812">Transmembrane</keyword>
<proteinExistence type="predicted"/>
<keyword evidence="1" id="KW-0472">Membrane</keyword>
<comment type="caution">
    <text evidence="2">The sequence shown here is derived from an EMBL/GenBank/DDBJ whole genome shotgun (WGS) entry which is preliminary data.</text>
</comment>
<organism evidence="2 3">
    <name type="scientific">Plantactinospora soyae</name>
    <dbReference type="NCBI Taxonomy" id="1544732"/>
    <lineage>
        <taxon>Bacteria</taxon>
        <taxon>Bacillati</taxon>
        <taxon>Actinomycetota</taxon>
        <taxon>Actinomycetes</taxon>
        <taxon>Micromonosporales</taxon>
        <taxon>Micromonosporaceae</taxon>
        <taxon>Plantactinospora</taxon>
    </lineage>
</organism>
<gene>
    <name evidence="2" type="ORF">H4W31_004705</name>
</gene>
<feature type="transmembrane region" description="Helical" evidence="1">
    <location>
        <begin position="47"/>
        <end position="71"/>
    </location>
</feature>
<dbReference type="AlphaFoldDB" id="A0A927M6T7"/>
<dbReference type="Proteomes" id="UP000649753">
    <property type="component" value="Unassembled WGS sequence"/>
</dbReference>
<dbReference type="EMBL" id="JADBEB010000001">
    <property type="protein sequence ID" value="MBE1489067.1"/>
    <property type="molecule type" value="Genomic_DNA"/>
</dbReference>
<feature type="transmembrane region" description="Helical" evidence="1">
    <location>
        <begin position="83"/>
        <end position="103"/>
    </location>
</feature>
<dbReference type="RefSeq" id="WP_192768609.1">
    <property type="nucleotide sequence ID" value="NZ_JADBEB010000001.1"/>
</dbReference>
<evidence type="ECO:0000313" key="2">
    <source>
        <dbReference type="EMBL" id="MBE1489067.1"/>
    </source>
</evidence>